<evidence type="ECO:0000256" key="4">
    <source>
        <dbReference type="ARBA" id="ARBA00023014"/>
    </source>
</evidence>
<keyword evidence="3" id="KW-0408">Iron</keyword>
<dbReference type="PANTHER" id="PTHR43075:SF1">
    <property type="entry name" value="FORMATE LYASE ACTIVATING ENZYME, PUTATIVE (AFU_ORTHOLOGUE AFUA_2G15630)-RELATED"/>
    <property type="match status" value="1"/>
</dbReference>
<comment type="caution">
    <text evidence="6">The sequence shown here is derived from an EMBL/GenBank/DDBJ whole genome shotgun (WGS) entry which is preliminary data.</text>
</comment>
<dbReference type="PANTHER" id="PTHR43075">
    <property type="entry name" value="FORMATE LYASE ACTIVATING ENZYME, PUTATIVE (AFU_ORTHOLOGUE AFUA_2G15630)-RELATED"/>
    <property type="match status" value="1"/>
</dbReference>
<dbReference type="GO" id="GO:0051536">
    <property type="term" value="F:iron-sulfur cluster binding"/>
    <property type="evidence" value="ECO:0007669"/>
    <property type="project" value="UniProtKB-KW"/>
</dbReference>
<dbReference type="GO" id="GO:0003824">
    <property type="term" value="F:catalytic activity"/>
    <property type="evidence" value="ECO:0007669"/>
    <property type="project" value="InterPro"/>
</dbReference>
<reference evidence="6" key="1">
    <citation type="submission" date="2019-08" db="EMBL/GenBank/DDBJ databases">
        <authorList>
            <person name="Kucharzyk K."/>
            <person name="Murdoch R.W."/>
            <person name="Higgins S."/>
            <person name="Loffler F."/>
        </authorList>
    </citation>
    <scope>NUCLEOTIDE SEQUENCE</scope>
</reference>
<dbReference type="SFLD" id="SFLDG01099">
    <property type="entry name" value="Uncharacterised_Radical_SAM_Su"/>
    <property type="match status" value="1"/>
</dbReference>
<dbReference type="SUPFAM" id="SSF102114">
    <property type="entry name" value="Radical SAM enzymes"/>
    <property type="match status" value="1"/>
</dbReference>
<organism evidence="6">
    <name type="scientific">bioreactor metagenome</name>
    <dbReference type="NCBI Taxonomy" id="1076179"/>
    <lineage>
        <taxon>unclassified sequences</taxon>
        <taxon>metagenomes</taxon>
        <taxon>ecological metagenomes</taxon>
    </lineage>
</organism>
<evidence type="ECO:0000256" key="2">
    <source>
        <dbReference type="ARBA" id="ARBA00022723"/>
    </source>
</evidence>
<evidence type="ECO:0000313" key="6">
    <source>
        <dbReference type="EMBL" id="MPM12394.1"/>
    </source>
</evidence>
<proteinExistence type="predicted"/>
<sequence>MLELLESCNLCPRNCGVNRLNGNRGFCGASDKIRVARAALHYWEEPCISGEDGSGTVFFSHCTLKCVFCQNYDISQCEYGKEITTERLAEIFIELQEKGALNINLVTPTHYVVQIIEAIKQSRKHGLNLPIIYNSSGYEKVETIKLLKGYIDVYLPDLKYFNNKYSTKYSKAINYFQFAKEAIDEMVDQVGEVKFDENGIVQKGVIIRHLMLPGLLFDSKKIIDYIYNKYGNKVYISIMNQYTPLENVKDYPEINKRLNSKHYDAMIDYAVSIGVENGFIQEEGTDKESFIPLFNYEGV</sequence>
<dbReference type="PIRSF" id="PIRSF004869">
    <property type="entry name" value="PflX_prd"/>
    <property type="match status" value="1"/>
</dbReference>
<dbReference type="InterPro" id="IPR058240">
    <property type="entry name" value="rSAM_sf"/>
</dbReference>
<dbReference type="SFLD" id="SFLDS00029">
    <property type="entry name" value="Radical_SAM"/>
    <property type="match status" value="1"/>
</dbReference>
<dbReference type="InterPro" id="IPR040085">
    <property type="entry name" value="MJ0674-like"/>
</dbReference>
<protein>
    <recommendedName>
        <fullName evidence="5">Radical SAM core domain-containing protein</fullName>
    </recommendedName>
</protein>
<dbReference type="CDD" id="cd01335">
    <property type="entry name" value="Radical_SAM"/>
    <property type="match status" value="1"/>
</dbReference>
<name>A0A644XDX0_9ZZZZ</name>
<keyword evidence="2" id="KW-0479">Metal-binding</keyword>
<accession>A0A644XDX0</accession>
<evidence type="ECO:0000256" key="3">
    <source>
        <dbReference type="ARBA" id="ARBA00023004"/>
    </source>
</evidence>
<feature type="domain" description="Radical SAM core" evidence="5">
    <location>
        <begin position="58"/>
        <end position="218"/>
    </location>
</feature>
<dbReference type="Gene3D" id="3.20.20.70">
    <property type="entry name" value="Aldolase class I"/>
    <property type="match status" value="1"/>
</dbReference>
<dbReference type="InterPro" id="IPR016431">
    <property type="entry name" value="Pyrv-formate_lyase-activ_prd"/>
</dbReference>
<dbReference type="AlphaFoldDB" id="A0A644XDX0"/>
<dbReference type="EMBL" id="VSSQ01001966">
    <property type="protein sequence ID" value="MPM12394.1"/>
    <property type="molecule type" value="Genomic_DNA"/>
</dbReference>
<dbReference type="GO" id="GO:0046872">
    <property type="term" value="F:metal ion binding"/>
    <property type="evidence" value="ECO:0007669"/>
    <property type="project" value="UniProtKB-KW"/>
</dbReference>
<evidence type="ECO:0000259" key="5">
    <source>
        <dbReference type="Pfam" id="PF04055"/>
    </source>
</evidence>
<dbReference type="Pfam" id="PF04055">
    <property type="entry name" value="Radical_SAM"/>
    <property type="match status" value="1"/>
</dbReference>
<keyword evidence="1" id="KW-0949">S-adenosyl-L-methionine</keyword>
<dbReference type="InterPro" id="IPR013785">
    <property type="entry name" value="Aldolase_TIM"/>
</dbReference>
<gene>
    <name evidence="6" type="ORF">SDC9_58747</name>
</gene>
<evidence type="ECO:0000256" key="1">
    <source>
        <dbReference type="ARBA" id="ARBA00022691"/>
    </source>
</evidence>
<keyword evidence="4" id="KW-0411">Iron-sulfur</keyword>
<dbReference type="InterPro" id="IPR007197">
    <property type="entry name" value="rSAM"/>
</dbReference>